<organism evidence="1 2">
    <name type="scientific">Funneliformis geosporum</name>
    <dbReference type="NCBI Taxonomy" id="1117311"/>
    <lineage>
        <taxon>Eukaryota</taxon>
        <taxon>Fungi</taxon>
        <taxon>Fungi incertae sedis</taxon>
        <taxon>Mucoromycota</taxon>
        <taxon>Glomeromycotina</taxon>
        <taxon>Glomeromycetes</taxon>
        <taxon>Glomerales</taxon>
        <taxon>Glomeraceae</taxon>
        <taxon>Funneliformis</taxon>
    </lineage>
</organism>
<comment type="caution">
    <text evidence="1">The sequence shown here is derived from an EMBL/GenBank/DDBJ whole genome shotgun (WGS) entry which is preliminary data.</text>
</comment>
<evidence type="ECO:0000313" key="2">
    <source>
        <dbReference type="Proteomes" id="UP001153678"/>
    </source>
</evidence>
<dbReference type="InterPro" id="IPR012341">
    <property type="entry name" value="6hp_glycosidase-like_sf"/>
</dbReference>
<dbReference type="GO" id="GO:0005975">
    <property type="term" value="P:carbohydrate metabolic process"/>
    <property type="evidence" value="ECO:0007669"/>
    <property type="project" value="InterPro"/>
</dbReference>
<dbReference type="AlphaFoldDB" id="A0A9W4WYP0"/>
<dbReference type="Pfam" id="PF06824">
    <property type="entry name" value="Glyco_hydro_125"/>
    <property type="match status" value="1"/>
</dbReference>
<dbReference type="GO" id="GO:0003824">
    <property type="term" value="F:catalytic activity"/>
    <property type="evidence" value="ECO:0007669"/>
    <property type="project" value="UniProtKB-ARBA"/>
</dbReference>
<dbReference type="SUPFAM" id="SSF48208">
    <property type="entry name" value="Six-hairpin glycosidases"/>
    <property type="match status" value="1"/>
</dbReference>
<dbReference type="EMBL" id="CAMKVN010001060">
    <property type="protein sequence ID" value="CAI2173401.1"/>
    <property type="molecule type" value="Genomic_DNA"/>
</dbReference>
<dbReference type="PANTHER" id="PTHR31047">
    <property type="entry name" value="MEIOTICALLY UP-REGULATED GENE 157 PROTEIN"/>
    <property type="match status" value="1"/>
</dbReference>
<reference evidence="1" key="1">
    <citation type="submission" date="2022-08" db="EMBL/GenBank/DDBJ databases">
        <authorList>
            <person name="Kallberg Y."/>
            <person name="Tangrot J."/>
            <person name="Rosling A."/>
        </authorList>
    </citation>
    <scope>NUCLEOTIDE SEQUENCE</scope>
    <source>
        <strain evidence="1">Wild A</strain>
    </source>
</reference>
<sequence>MAQLSESEEIQSTSHLPWNIIPYNKAGNQSKFPLVRPKESERKFISPIVEEIIKKITLNMKDKDLARLFENCWPNTLDTTIAWFDDSKGYPRTFIVTGDIPAMWLRDSTNQIISYVPYAKDDEKLCKLILGIIYMQAESIVKDPYANAYYAPPESKLPHPENPWSTTDKSTPPISNVTWEKKWELDSLASFLKLSYNYWSHTKDDGFLTSKIWLEAVTTVLNIMEKQQLGTMQEFGNAAYKFSRLTRTTTETLMMEGIGAPVRRTGLVKSQFRPSDDSTTFPFLIPANCLASVELSHLHEMIKLTSPDIAKQAKNLSRAINDAIYYNAIISHKEFKNVFAYEVDGYGSSNLMDDANIPSLLSLPYLGFIDKNDKIYLKTRELILSDWNKFWFGGMKFHGVGSPHTGLGYIWPMSLCMMILTSANDREILETLQILKESTAMTGLMHESFYYNNPNNYTRPWFAWANGLFGETILHLAKEKPYLIMDDLDDFKI</sequence>
<proteinExistence type="predicted"/>
<dbReference type="PANTHER" id="PTHR31047:SF0">
    <property type="entry name" value="MEIOTICALLY UP-REGULATED GENE 157 PROTEIN"/>
    <property type="match status" value="1"/>
</dbReference>
<dbReference type="Proteomes" id="UP001153678">
    <property type="component" value="Unassembled WGS sequence"/>
</dbReference>
<dbReference type="InterPro" id="IPR008928">
    <property type="entry name" value="6-hairpin_glycosidase_sf"/>
</dbReference>
<gene>
    <name evidence="1" type="ORF">FWILDA_LOCUS6067</name>
</gene>
<accession>A0A9W4WYP0</accession>
<dbReference type="SMART" id="SM01149">
    <property type="entry name" value="DUF1237"/>
    <property type="match status" value="1"/>
</dbReference>
<dbReference type="InterPro" id="IPR008313">
    <property type="entry name" value="GH125"/>
</dbReference>
<dbReference type="OrthoDB" id="7771656at2759"/>
<name>A0A9W4WYP0_9GLOM</name>
<evidence type="ECO:0000313" key="1">
    <source>
        <dbReference type="EMBL" id="CAI2173401.1"/>
    </source>
</evidence>
<keyword evidence="2" id="KW-1185">Reference proteome</keyword>
<protein>
    <submittedName>
        <fullName evidence="1">7578_t:CDS:1</fullName>
    </submittedName>
</protein>
<dbReference type="PIRSF" id="PIRSF028846">
    <property type="entry name" value="UCP028846"/>
    <property type="match status" value="1"/>
</dbReference>
<dbReference type="Gene3D" id="1.50.10.10">
    <property type="match status" value="1"/>
</dbReference>